<keyword evidence="1" id="KW-0378">Hydrolase</keyword>
<protein>
    <submittedName>
        <fullName evidence="1">P-loop containing nucleoside triphosphate hydrolase protein</fullName>
    </submittedName>
</protein>
<gene>
    <name evidence="1" type="ORF">F4820DRAFT_405002</name>
</gene>
<dbReference type="EMBL" id="MU393426">
    <property type="protein sequence ID" value="KAI4870077.1"/>
    <property type="molecule type" value="Genomic_DNA"/>
</dbReference>
<evidence type="ECO:0000313" key="1">
    <source>
        <dbReference type="EMBL" id="KAI4870077.1"/>
    </source>
</evidence>
<name>A0ACB9ZFC7_9PEZI</name>
<accession>A0ACB9ZFC7</accession>
<organism evidence="1 2">
    <name type="scientific">Hypoxylon rubiginosum</name>
    <dbReference type="NCBI Taxonomy" id="110542"/>
    <lineage>
        <taxon>Eukaryota</taxon>
        <taxon>Fungi</taxon>
        <taxon>Dikarya</taxon>
        <taxon>Ascomycota</taxon>
        <taxon>Pezizomycotina</taxon>
        <taxon>Sordariomycetes</taxon>
        <taxon>Xylariomycetidae</taxon>
        <taxon>Xylariales</taxon>
        <taxon>Hypoxylaceae</taxon>
        <taxon>Hypoxylon</taxon>
    </lineage>
</organism>
<evidence type="ECO:0000313" key="2">
    <source>
        <dbReference type="Proteomes" id="UP001497700"/>
    </source>
</evidence>
<comment type="caution">
    <text evidence="1">The sequence shown here is derived from an EMBL/GenBank/DDBJ whole genome shotgun (WGS) entry which is preliminary data.</text>
</comment>
<proteinExistence type="predicted"/>
<reference evidence="1 2" key="1">
    <citation type="journal article" date="2022" name="New Phytol.">
        <title>Ecological generalism drives hyperdiversity of secondary metabolite gene clusters in xylarialean endophytes.</title>
        <authorList>
            <person name="Franco M.E.E."/>
            <person name="Wisecaver J.H."/>
            <person name="Arnold A.E."/>
            <person name="Ju Y.M."/>
            <person name="Slot J.C."/>
            <person name="Ahrendt S."/>
            <person name="Moore L.P."/>
            <person name="Eastman K.E."/>
            <person name="Scott K."/>
            <person name="Konkel Z."/>
            <person name="Mondo S.J."/>
            <person name="Kuo A."/>
            <person name="Hayes R.D."/>
            <person name="Haridas S."/>
            <person name="Andreopoulos B."/>
            <person name="Riley R."/>
            <person name="LaButti K."/>
            <person name="Pangilinan J."/>
            <person name="Lipzen A."/>
            <person name="Amirebrahimi M."/>
            <person name="Yan J."/>
            <person name="Adam C."/>
            <person name="Keymanesh K."/>
            <person name="Ng V."/>
            <person name="Louie K."/>
            <person name="Northen T."/>
            <person name="Drula E."/>
            <person name="Henrissat B."/>
            <person name="Hsieh H.M."/>
            <person name="Youens-Clark K."/>
            <person name="Lutzoni F."/>
            <person name="Miadlikowska J."/>
            <person name="Eastwood D.C."/>
            <person name="Hamelin R.C."/>
            <person name="Grigoriev I.V."/>
            <person name="U'Ren J.M."/>
        </authorList>
    </citation>
    <scope>NUCLEOTIDE SEQUENCE [LARGE SCALE GENOMIC DNA]</scope>
    <source>
        <strain evidence="1 2">CBS 119005</strain>
    </source>
</reference>
<keyword evidence="2" id="KW-1185">Reference proteome</keyword>
<dbReference type="Proteomes" id="UP001497700">
    <property type="component" value="Unassembled WGS sequence"/>
</dbReference>
<sequence length="466" mass="52322">MGNDEIPRLLPSDTIILVMGLTGVGKSTFITSLAGRDVGIGHGLISFTSGIGVYSFGSQDRRIFLVDTPGFDDTRRSDTGVFKEIAFFLGQCHRNGVKLGGILYLHRITDNRVAGSAVRGFELVKDICGPESSRFSLLVTTMWDSINCESPEMQAAIRREAQLQYTDKYWGGMQQRGSHTVRWDGNRHSAFSIVDILLATSDTHGPPVLQLQREMVDEDRLLEDTSAGKTLAKEYSVIWQSLREDLNGLKSRYVQAQQDRSEELTKQIYEERIHLEQRLQDIESAERDLRDDLKTLFNVKRQEYERVLNETRNEEKEISLKLERDYDELRRIDGELRQNQNAGSKPRPRPQWAPETPNENPPAYSQFEPATDDKLSDEKTRLEKRRQVLLEEVEKGKKRKLLKRNAVGLLGILAGVAAVAAGGATMIIPLMTAGVGLIGTSATMLNFSRTKPRKGVLADSATDDDP</sequence>